<dbReference type="EMBL" id="CT573213">
    <property type="protein sequence ID" value="CAJ60427.1"/>
    <property type="molecule type" value="Genomic_DNA"/>
</dbReference>
<evidence type="ECO:0000313" key="2">
    <source>
        <dbReference type="EMBL" id="CAJ60427.1"/>
    </source>
</evidence>
<name>Q0RPV2_FRAAA</name>
<organism evidence="2 3">
    <name type="scientific">Frankia alni (strain DSM 45986 / CECT 9034 / ACN14a)</name>
    <dbReference type="NCBI Taxonomy" id="326424"/>
    <lineage>
        <taxon>Bacteria</taxon>
        <taxon>Bacillati</taxon>
        <taxon>Actinomycetota</taxon>
        <taxon>Actinomycetes</taxon>
        <taxon>Frankiales</taxon>
        <taxon>Frankiaceae</taxon>
        <taxon>Frankia</taxon>
    </lineage>
</organism>
<evidence type="ECO:0000256" key="1">
    <source>
        <dbReference type="SAM" id="MobiDB-lite"/>
    </source>
</evidence>
<feature type="region of interest" description="Disordered" evidence="1">
    <location>
        <begin position="71"/>
        <end position="115"/>
    </location>
</feature>
<accession>Q0RPV2</accession>
<reference evidence="2 3" key="1">
    <citation type="journal article" date="2007" name="Genome Res.">
        <title>Genome characteristics of facultatively symbiotic Frankia sp. strains reflect host range and host plant biogeography.</title>
        <authorList>
            <person name="Normand P."/>
            <person name="Lapierre P."/>
            <person name="Tisa L.S."/>
            <person name="Gogarten J.P."/>
            <person name="Alloisio N."/>
            <person name="Bagnarol E."/>
            <person name="Bassi C.A."/>
            <person name="Berry A.M."/>
            <person name="Bickhart D.M."/>
            <person name="Choisne N."/>
            <person name="Couloux A."/>
            <person name="Cournoyer B."/>
            <person name="Cruveiller S."/>
            <person name="Daubin V."/>
            <person name="Demange N."/>
            <person name="Francino M.P."/>
            <person name="Goltsman E."/>
            <person name="Huang Y."/>
            <person name="Kopp O.R."/>
            <person name="Labarre L."/>
            <person name="Lapidus A."/>
            <person name="Lavire C."/>
            <person name="Marechal J."/>
            <person name="Martinez M."/>
            <person name="Mastronunzio J.E."/>
            <person name="Mullin B.C."/>
            <person name="Niemann J."/>
            <person name="Pujic P."/>
            <person name="Rawnsley T."/>
            <person name="Rouy Z."/>
            <person name="Schenowitz C."/>
            <person name="Sellstedt A."/>
            <person name="Tavares F."/>
            <person name="Tomkins J.P."/>
            <person name="Vallenet D."/>
            <person name="Valverde C."/>
            <person name="Wall L.G."/>
            <person name="Wang Y."/>
            <person name="Medigue C."/>
            <person name="Benson D.R."/>
        </authorList>
    </citation>
    <scope>NUCLEOTIDE SEQUENCE [LARGE SCALE GENOMIC DNA]</scope>
    <source>
        <strain evidence="3">DSM 45986 / CECT 9034 / ACN14a</strain>
    </source>
</reference>
<dbReference type="STRING" id="326424.FRAAL1775"/>
<protein>
    <submittedName>
        <fullName evidence="2">Uncharacterized protein</fullName>
    </submittedName>
</protein>
<dbReference type="HOGENOM" id="CLU_2105374_0_0_11"/>
<evidence type="ECO:0000313" key="3">
    <source>
        <dbReference type="Proteomes" id="UP000000657"/>
    </source>
</evidence>
<dbReference type="KEGG" id="fal:FRAAL1775"/>
<keyword evidence="3" id="KW-1185">Reference proteome</keyword>
<dbReference type="AlphaFoldDB" id="Q0RPV2"/>
<sequence>MLEPTAADPEPVGSGPVVAGRFSAGRTAIGPVEAGSEAAGPGLGRCAAARRTVGERSPGGTALRFISVLPDDTRRRHPRRAPGNARAWPVHPRRGGRPRVSSGEGRSPDRQRLAC</sequence>
<gene>
    <name evidence="2" type="ordered locus">FRAAL1775</name>
</gene>
<dbReference type="Proteomes" id="UP000000657">
    <property type="component" value="Chromosome"/>
</dbReference>
<proteinExistence type="predicted"/>
<feature type="compositionally biased region" description="Basic and acidic residues" evidence="1">
    <location>
        <begin position="106"/>
        <end position="115"/>
    </location>
</feature>